<dbReference type="EMBL" id="RZGK01000006">
    <property type="protein sequence ID" value="KAF9698486.1"/>
    <property type="molecule type" value="Genomic_DNA"/>
</dbReference>
<dbReference type="Proteomes" id="UP000651452">
    <property type="component" value="Unassembled WGS sequence"/>
</dbReference>
<gene>
    <name evidence="3" type="ORF">EKO04_003927</name>
</gene>
<evidence type="ECO:0000313" key="3">
    <source>
        <dbReference type="EMBL" id="KAF9698486.1"/>
    </source>
</evidence>
<evidence type="ECO:0000256" key="1">
    <source>
        <dbReference type="SAM" id="MobiDB-lite"/>
    </source>
</evidence>
<evidence type="ECO:0008006" key="5">
    <source>
        <dbReference type="Google" id="ProtNLM"/>
    </source>
</evidence>
<feature type="signal peptide" evidence="2">
    <location>
        <begin position="1"/>
        <end position="21"/>
    </location>
</feature>
<evidence type="ECO:0000256" key="2">
    <source>
        <dbReference type="SAM" id="SignalP"/>
    </source>
</evidence>
<proteinExistence type="predicted"/>
<sequence length="327" mass="36223">MKSAQAYKGTLLLSLALHANAECGVYRSREVKNDIGSENACALLCADSSPVQSICSYHPPSKRCIIGSPDGKDISYSNVTYMVKVDDIEDQKDPFKEDCKVEKDTWLKQEAAFKAELAKCQAGPIEPLCPQHDKKLYTAPDGKRYIIYCNLAIYGNWTNGYKTAPGTSLTDCIEQCARMADCGPYEPIPTIEAEKQKSNSDFDAFKDATKAASPAEEKPAEDDGCGSSAGFSRTKKKGKKSALIEESTPEQGHTPAPEPEKKEDDDPKAQKKKLERKVKKEARAREEKVAELTQLAKEAKAERIRLEEEDAAEAEKKEDDGWYYWGS</sequence>
<accession>A0A8H7J9Z6</accession>
<comment type="caution">
    <text evidence="3">The sequence shown here is derived from an EMBL/GenBank/DDBJ whole genome shotgun (WGS) entry which is preliminary data.</text>
</comment>
<feature type="chain" id="PRO_5034637317" description="Apple domain-containing protein" evidence="2">
    <location>
        <begin position="22"/>
        <end position="327"/>
    </location>
</feature>
<reference evidence="3" key="2">
    <citation type="submission" date="2020-09" db="EMBL/GenBank/DDBJ databases">
        <title>Reference genome assembly for Australian Ascochyta lentis isolate Al4.</title>
        <authorList>
            <person name="Lee R.C."/>
            <person name="Farfan-Caceres L.M."/>
            <person name="Debler J.W."/>
            <person name="Williams A.H."/>
            <person name="Henares B.M."/>
        </authorList>
    </citation>
    <scope>NUCLEOTIDE SEQUENCE</scope>
    <source>
        <strain evidence="3">Al4</strain>
    </source>
</reference>
<feature type="compositionally biased region" description="Basic residues" evidence="1">
    <location>
        <begin position="270"/>
        <end position="280"/>
    </location>
</feature>
<name>A0A8H7J9Z6_9PLEO</name>
<organism evidence="3 4">
    <name type="scientific">Ascochyta lentis</name>
    <dbReference type="NCBI Taxonomy" id="205686"/>
    <lineage>
        <taxon>Eukaryota</taxon>
        <taxon>Fungi</taxon>
        <taxon>Dikarya</taxon>
        <taxon>Ascomycota</taxon>
        <taxon>Pezizomycotina</taxon>
        <taxon>Dothideomycetes</taxon>
        <taxon>Pleosporomycetidae</taxon>
        <taxon>Pleosporales</taxon>
        <taxon>Pleosporineae</taxon>
        <taxon>Didymellaceae</taxon>
        <taxon>Ascochyta</taxon>
    </lineage>
</organism>
<dbReference type="OrthoDB" id="5403707at2759"/>
<protein>
    <recommendedName>
        <fullName evidence="5">Apple domain-containing protein</fullName>
    </recommendedName>
</protein>
<feature type="region of interest" description="Disordered" evidence="1">
    <location>
        <begin position="208"/>
        <end position="300"/>
    </location>
</feature>
<reference evidence="3" key="1">
    <citation type="submission" date="2018-12" db="EMBL/GenBank/DDBJ databases">
        <authorList>
            <person name="Syme R.A."/>
            <person name="Farfan-Caceres L."/>
            <person name="Lichtenzveig J."/>
        </authorList>
    </citation>
    <scope>NUCLEOTIDE SEQUENCE</scope>
    <source>
        <strain evidence="3">Al4</strain>
    </source>
</reference>
<keyword evidence="2" id="KW-0732">Signal</keyword>
<keyword evidence="4" id="KW-1185">Reference proteome</keyword>
<feature type="region of interest" description="Disordered" evidence="1">
    <location>
        <begin position="308"/>
        <end position="327"/>
    </location>
</feature>
<feature type="compositionally biased region" description="Basic and acidic residues" evidence="1">
    <location>
        <begin position="258"/>
        <end position="269"/>
    </location>
</feature>
<feature type="compositionally biased region" description="Basic and acidic residues" evidence="1">
    <location>
        <begin position="281"/>
        <end position="290"/>
    </location>
</feature>
<dbReference type="AlphaFoldDB" id="A0A8H7J9Z6"/>
<evidence type="ECO:0000313" key="4">
    <source>
        <dbReference type="Proteomes" id="UP000651452"/>
    </source>
</evidence>